<dbReference type="Gene3D" id="1.50.10.10">
    <property type="match status" value="1"/>
</dbReference>
<name>A0ABY6J6Z9_9BACT</name>
<proteinExistence type="predicted"/>
<feature type="chain" id="PRO_5046919345" evidence="1">
    <location>
        <begin position="23"/>
        <end position="1108"/>
    </location>
</feature>
<organism evidence="2 3">
    <name type="scientific">Chitinophaga horti</name>
    <dbReference type="NCBI Taxonomy" id="2920382"/>
    <lineage>
        <taxon>Bacteria</taxon>
        <taxon>Pseudomonadati</taxon>
        <taxon>Bacteroidota</taxon>
        <taxon>Chitinophagia</taxon>
        <taxon>Chitinophagales</taxon>
        <taxon>Chitinophagaceae</taxon>
        <taxon>Chitinophaga</taxon>
    </lineage>
</organism>
<dbReference type="EMBL" id="CP107006">
    <property type="protein sequence ID" value="UYQ94037.1"/>
    <property type="molecule type" value="Genomic_DNA"/>
</dbReference>
<evidence type="ECO:0000313" key="2">
    <source>
        <dbReference type="EMBL" id="UYQ94037.1"/>
    </source>
</evidence>
<dbReference type="SUPFAM" id="SSF48208">
    <property type="entry name" value="Six-hairpin glycosidases"/>
    <property type="match status" value="1"/>
</dbReference>
<dbReference type="Pfam" id="PF14614">
    <property type="entry name" value="DUF4450"/>
    <property type="match status" value="1"/>
</dbReference>
<dbReference type="InterPro" id="IPR008928">
    <property type="entry name" value="6-hairpin_glycosidase_sf"/>
</dbReference>
<dbReference type="CDD" id="cd11747">
    <property type="entry name" value="GH94N_like_1"/>
    <property type="match status" value="1"/>
</dbReference>
<keyword evidence="1" id="KW-0732">Signal</keyword>
<dbReference type="Proteomes" id="UP001162741">
    <property type="component" value="Chromosome"/>
</dbReference>
<reference evidence="2" key="1">
    <citation type="submission" date="2022-10" db="EMBL/GenBank/DDBJ databases">
        <title>Chitinophaga sp. nov., isolated from soil.</title>
        <authorList>
            <person name="Jeon C.O."/>
        </authorList>
    </citation>
    <scope>NUCLEOTIDE SEQUENCE</scope>
    <source>
        <strain evidence="2">R8</strain>
    </source>
</reference>
<protein>
    <submittedName>
        <fullName evidence="2">DUF4450 domain-containing protein</fullName>
    </submittedName>
</protein>
<sequence length="1108" mass="122387">MRGSKRYLVTLLVSCACGTLQAQEPALWHNKPRSVHYLPEGSDFVCTNGKLRFNRALYGTNTGFRAEAGDLPEFALYLPGMGGNLRLGLMGKAGTKWLTEAQHIKATYRPGAMLYEITDPMLGNGSVQLQVLALADAEGLIIRTNFKNVTNGVEIVWAYGGATGKKFSRDGDIGADPESVFYLHAANCKDNQYTLNGNRFTLTIPNGKRINGQMPGPVRTSDASFTTPDAIYTNNAAAAPIVTGKFAASTNDQYLLLTTGEISQPLPTLFKAAEAARQKLVARVKLQTPDKYLNTLGGALSVAGDAIWEAPTYLHGAVAWRMRLNAWRGAYVADPLGWHDRARQHFSSYALSQITTPPVTGVVADTALNLARQQEKVGNALFSDGYICRNPNGDIRAHHYDMNLVFVDQLLNHFNWTGDTAYLRQQWPLLKRHLAWEKRNFDADNDGLYDAYAAIWASDALQYSGGGVTHTSAYNYRANKTVAQLAKLIGEDATPYEKEATHIAAAVSKQLWLSDKGWYAEYKDLLGNQLVHTTPGIWTIYHALDAQLPDAFQSWQSLQYIRSQLPHIPVKATGWNENNLQLVSTTNWQPYTWSINNVALAENLHAALAYWQGNRAEDAFSLFRSSLLESMYLGASPGNFQQLSFYDAVRGELYRDFADPVGMAARALVEGLFGIQPDLLNNRLRVQPGLPAEWNDASLQVPDVSFSFKRNNNTETYTITPTFGRSLELELVVPAFKDDWESIIVNGKPAKATIHTTTVGRPLLVINAAPAKVYSVVVQWKGQQPEVPVFNQSALNTRTADILKVYDPQSCLEAPQQQARKFTAQTKGTGNKTFFIQLKQGRFTWWQPVNFDVAAVSKPLIATNINERSVFESVSIPFNDKVGNIFKQRYLSPRPAVPTLQLPTQGIGNWCYPNATANIDDSGLRKAAGSNNQVKTTKGIPFQTPSDTLKSNVLFTSMWDNYPDQATVPLTGKASHVWLLMAGSTNPMQSRMCNGVVEVNYTDGSKDTLELRNPENWWPIEQNYLTDGYAFTTGAPAPERLYLKEGVFATNPPKYDAIKGFSTRAVQGGAATVLDMPLQADKTLQSVTLRAITNDVVIGLMAATLLRN</sequence>
<accession>A0ABY6J6Z9</accession>
<dbReference type="RefSeq" id="WP_264281998.1">
    <property type="nucleotide sequence ID" value="NZ_CP107006.1"/>
</dbReference>
<dbReference type="InterPro" id="IPR028028">
    <property type="entry name" value="DUF4450"/>
</dbReference>
<evidence type="ECO:0000256" key="1">
    <source>
        <dbReference type="SAM" id="SignalP"/>
    </source>
</evidence>
<evidence type="ECO:0000313" key="3">
    <source>
        <dbReference type="Proteomes" id="UP001162741"/>
    </source>
</evidence>
<feature type="signal peptide" evidence="1">
    <location>
        <begin position="1"/>
        <end position="22"/>
    </location>
</feature>
<gene>
    <name evidence="2" type="ORF">MKQ68_02895</name>
</gene>
<dbReference type="InterPro" id="IPR012341">
    <property type="entry name" value="6hp_glycosidase-like_sf"/>
</dbReference>
<dbReference type="PROSITE" id="PS51257">
    <property type="entry name" value="PROKAR_LIPOPROTEIN"/>
    <property type="match status" value="1"/>
</dbReference>
<keyword evidence="3" id="KW-1185">Reference proteome</keyword>